<dbReference type="Pfam" id="PF00881">
    <property type="entry name" value="Nitroreductase"/>
    <property type="match status" value="1"/>
</dbReference>
<feature type="chain" id="PRO_5041958885" evidence="1">
    <location>
        <begin position="17"/>
        <end position="218"/>
    </location>
</feature>
<protein>
    <submittedName>
        <fullName evidence="3">SagB-type dehydrogenase family enzyme</fullName>
    </submittedName>
</protein>
<dbReference type="PANTHER" id="PTHR43745">
    <property type="entry name" value="NITROREDUCTASE MJ1384-RELATED"/>
    <property type="match status" value="1"/>
</dbReference>
<dbReference type="EMBL" id="JAUSVL010000001">
    <property type="protein sequence ID" value="MDQ0290594.1"/>
    <property type="molecule type" value="Genomic_DNA"/>
</dbReference>
<accession>A0AAE3VHK7</accession>
<sequence length="218" mass="23554">MMNRSMYLSLSMLALAAGLSAAEPAVIQLPVARRSGGMPLLDALSARRTTRSFKKDAPIPDAVLGELLWATWGYNREDKRTAPTAVNAQELDVYVLRADGAWRYDARKHALVQVVDKDIRSATVMEKIAQPFVLDAPVTLVYVCDTTRGPRGADGKGIIGKWAGTDTGFLAQNANLYCAAAGLGTVIRGSFSPEVLANALQLNENQFVTLCQCVGWPQ</sequence>
<dbReference type="InterPro" id="IPR052544">
    <property type="entry name" value="Bacteriocin_Proc_Enz"/>
</dbReference>
<evidence type="ECO:0000313" key="4">
    <source>
        <dbReference type="Proteomes" id="UP001238163"/>
    </source>
</evidence>
<dbReference type="PANTHER" id="PTHR43745:SF2">
    <property type="entry name" value="NITROREDUCTASE MJ1384-RELATED"/>
    <property type="match status" value="1"/>
</dbReference>
<evidence type="ECO:0000259" key="2">
    <source>
        <dbReference type="Pfam" id="PF00881"/>
    </source>
</evidence>
<evidence type="ECO:0000256" key="1">
    <source>
        <dbReference type="SAM" id="SignalP"/>
    </source>
</evidence>
<feature type="domain" description="Nitroreductase" evidence="2">
    <location>
        <begin position="45"/>
        <end position="216"/>
    </location>
</feature>
<keyword evidence="1" id="KW-0732">Signal</keyword>
<dbReference type="InterPro" id="IPR029479">
    <property type="entry name" value="Nitroreductase"/>
</dbReference>
<feature type="signal peptide" evidence="1">
    <location>
        <begin position="1"/>
        <end position="16"/>
    </location>
</feature>
<proteinExistence type="predicted"/>
<reference evidence="3" key="1">
    <citation type="submission" date="2023-07" db="EMBL/GenBank/DDBJ databases">
        <title>Genomic Encyclopedia of Type Strains, Phase IV (KMG-IV): sequencing the most valuable type-strain genomes for metagenomic binning, comparative biology and taxonomic classification.</title>
        <authorList>
            <person name="Goeker M."/>
        </authorList>
    </citation>
    <scope>NUCLEOTIDE SEQUENCE</scope>
    <source>
        <strain evidence="3">DSM 24202</strain>
    </source>
</reference>
<dbReference type="CDD" id="cd02142">
    <property type="entry name" value="McbC_SagB-like_oxidoreductase"/>
    <property type="match status" value="1"/>
</dbReference>
<evidence type="ECO:0000313" key="3">
    <source>
        <dbReference type="EMBL" id="MDQ0290594.1"/>
    </source>
</evidence>
<dbReference type="InterPro" id="IPR000415">
    <property type="entry name" value="Nitroreductase-like"/>
</dbReference>
<organism evidence="3 4">
    <name type="scientific">Oligosphaera ethanolica</name>
    <dbReference type="NCBI Taxonomy" id="760260"/>
    <lineage>
        <taxon>Bacteria</taxon>
        <taxon>Pseudomonadati</taxon>
        <taxon>Lentisphaerota</taxon>
        <taxon>Oligosphaeria</taxon>
        <taxon>Oligosphaerales</taxon>
        <taxon>Oligosphaeraceae</taxon>
        <taxon>Oligosphaera</taxon>
    </lineage>
</organism>
<dbReference type="AlphaFoldDB" id="A0AAE3VHK7"/>
<dbReference type="RefSeq" id="WP_307262233.1">
    <property type="nucleotide sequence ID" value="NZ_JAUSVL010000001.1"/>
</dbReference>
<gene>
    <name evidence="3" type="ORF">J3R75_002701</name>
</gene>
<keyword evidence="4" id="KW-1185">Reference proteome</keyword>
<dbReference type="Gene3D" id="3.40.109.10">
    <property type="entry name" value="NADH Oxidase"/>
    <property type="match status" value="1"/>
</dbReference>
<dbReference type="Proteomes" id="UP001238163">
    <property type="component" value="Unassembled WGS sequence"/>
</dbReference>
<comment type="caution">
    <text evidence="3">The sequence shown here is derived from an EMBL/GenBank/DDBJ whole genome shotgun (WGS) entry which is preliminary data.</text>
</comment>
<name>A0AAE3VHK7_9BACT</name>
<dbReference type="GO" id="GO:0016491">
    <property type="term" value="F:oxidoreductase activity"/>
    <property type="evidence" value="ECO:0007669"/>
    <property type="project" value="InterPro"/>
</dbReference>
<dbReference type="SUPFAM" id="SSF55469">
    <property type="entry name" value="FMN-dependent nitroreductase-like"/>
    <property type="match status" value="1"/>
</dbReference>